<dbReference type="InterPro" id="IPR000878">
    <property type="entry name" value="4pyrrol_Mease"/>
</dbReference>
<keyword evidence="4" id="KW-0808">Transferase</keyword>
<name>A0ABT5XDR1_9EURY</name>
<dbReference type="Proteomes" id="UP001215956">
    <property type="component" value="Unassembled WGS sequence"/>
</dbReference>
<evidence type="ECO:0000256" key="3">
    <source>
        <dbReference type="ARBA" id="ARBA00022603"/>
    </source>
</evidence>
<protein>
    <submittedName>
        <fullName evidence="8">SAM-dependent methyltransferase</fullName>
    </submittedName>
</protein>
<sequence length="499" mass="54163">MPSENRLYIVGIGPGERGQMTRRAIEAISDAESVVGYRPYLDLVSDLLVGKRVVSTGMGREVERAKEAVDLLEEGSVALISSGDPNVYGMAGLGLEVASGRVDLSRVEVVPGISSFSAAACRAGVTFTESVAAISCSDLLTPWNKIEERARVASELKMPMAIYNPRSRRRTWQLDRVLEIATFDGERDPKVLVAKNVAREGEALFWTRAGEMLEEEDLREEVDMFTLLILEGEGMVRGEGTACDENRRRGAAGPEARSHPAGGHSARVHVVGTGPGDPRHLTLDAEEIIERSDLLLGAERHLCAVRGVSKGETNSHEGKGEFEDRISARVRAAEEAARLGKTASILFGGDPSTFSSSWRVRAPLKAQVSSGVGAFSAAAARLGAPLVNDFALISGLSEETPWRARRLLEGGFAVVVYNQNSGRMDCLAEAVSDLDPERPFGLVQDATRPDERIYIGRGADLARPSFEGRRCTLILAGPEARMTEGKIINRRGYQTKYYY</sequence>
<comment type="pathway">
    <text evidence="1">Cofactor biosynthesis; adenosylcobalamin biosynthesis.</text>
</comment>
<accession>A0ABT5XDR1</accession>
<dbReference type="CDD" id="cd11646">
    <property type="entry name" value="Precorrin_3B_C17_MT"/>
    <property type="match status" value="1"/>
</dbReference>
<dbReference type="Pfam" id="PF00590">
    <property type="entry name" value="TP_methylase"/>
    <property type="match status" value="2"/>
</dbReference>
<gene>
    <name evidence="8" type="ORF">P0O24_04555</name>
</gene>
<proteinExistence type="predicted"/>
<feature type="domain" description="Tetrapyrrole methylase" evidence="7">
    <location>
        <begin position="267"/>
        <end position="461"/>
    </location>
</feature>
<dbReference type="InterPro" id="IPR014777">
    <property type="entry name" value="4pyrrole_Mease_sub1"/>
</dbReference>
<feature type="domain" description="Tetrapyrrole methylase" evidence="7">
    <location>
        <begin position="6"/>
        <end position="211"/>
    </location>
</feature>
<comment type="caution">
    <text evidence="8">The sequence shown here is derived from an EMBL/GenBank/DDBJ whole genome shotgun (WGS) entry which is preliminary data.</text>
</comment>
<keyword evidence="5" id="KW-0949">S-adenosyl-L-methionine</keyword>
<evidence type="ECO:0000256" key="2">
    <source>
        <dbReference type="ARBA" id="ARBA00022573"/>
    </source>
</evidence>
<evidence type="ECO:0000259" key="7">
    <source>
        <dbReference type="Pfam" id="PF00590"/>
    </source>
</evidence>
<evidence type="ECO:0000256" key="6">
    <source>
        <dbReference type="SAM" id="MobiDB-lite"/>
    </source>
</evidence>
<keyword evidence="9" id="KW-1185">Reference proteome</keyword>
<dbReference type="EMBL" id="JARFPL010000010">
    <property type="protein sequence ID" value="MDF0592849.1"/>
    <property type="molecule type" value="Genomic_DNA"/>
</dbReference>
<reference evidence="8 9" key="1">
    <citation type="submission" date="2023-03" db="EMBL/GenBank/DDBJ databases">
        <title>Whole genome sequencing of Methanotrichaceae archaeon M04Ac.</title>
        <authorList>
            <person name="Khomyakova M.A."/>
            <person name="Merkel A.Y."/>
            <person name="Slobodkin A.I."/>
        </authorList>
    </citation>
    <scope>NUCLEOTIDE SEQUENCE [LARGE SCALE GENOMIC DNA]</scope>
    <source>
        <strain evidence="8 9">M04Ac</strain>
    </source>
</reference>
<dbReference type="PANTHER" id="PTHR47036">
    <property type="entry name" value="COBALT-FACTOR III C(17)-METHYLTRANSFERASE-RELATED"/>
    <property type="match status" value="1"/>
</dbReference>
<dbReference type="RefSeq" id="WP_316968554.1">
    <property type="nucleotide sequence ID" value="NZ_JARFPL010000010.1"/>
</dbReference>
<organism evidence="8 9">
    <name type="scientific">Candidatus Methanocrinis alkalitolerans</name>
    <dbReference type="NCBI Taxonomy" id="3033395"/>
    <lineage>
        <taxon>Archaea</taxon>
        <taxon>Methanobacteriati</taxon>
        <taxon>Methanobacteriota</taxon>
        <taxon>Stenosarchaea group</taxon>
        <taxon>Methanomicrobia</taxon>
        <taxon>Methanotrichales</taxon>
        <taxon>Methanotrichaceae</taxon>
        <taxon>Methanocrinis</taxon>
    </lineage>
</organism>
<keyword evidence="2" id="KW-0169">Cobalamin biosynthesis</keyword>
<dbReference type="PANTHER" id="PTHR47036:SF1">
    <property type="entry name" value="COBALT-FACTOR III C(17)-METHYLTRANSFERASE-RELATED"/>
    <property type="match status" value="1"/>
</dbReference>
<evidence type="ECO:0000256" key="4">
    <source>
        <dbReference type="ARBA" id="ARBA00022679"/>
    </source>
</evidence>
<dbReference type="GO" id="GO:0032259">
    <property type="term" value="P:methylation"/>
    <property type="evidence" value="ECO:0007669"/>
    <property type="project" value="UniProtKB-KW"/>
</dbReference>
<evidence type="ECO:0000256" key="1">
    <source>
        <dbReference type="ARBA" id="ARBA00004953"/>
    </source>
</evidence>
<dbReference type="InterPro" id="IPR014776">
    <property type="entry name" value="4pyrrole_Mease_sub2"/>
</dbReference>
<dbReference type="InterPro" id="IPR035996">
    <property type="entry name" value="4pyrrol_Methylase_sf"/>
</dbReference>
<dbReference type="InterPro" id="IPR006363">
    <property type="entry name" value="Cbl_synth_CobJ/CibH_dom"/>
</dbReference>
<dbReference type="Gene3D" id="3.40.1010.10">
    <property type="entry name" value="Cobalt-precorrin-4 Transmethylase, Domain 1"/>
    <property type="match status" value="2"/>
</dbReference>
<keyword evidence="3 8" id="KW-0489">Methyltransferase</keyword>
<dbReference type="SUPFAM" id="SSF53790">
    <property type="entry name" value="Tetrapyrrole methylase"/>
    <property type="match status" value="2"/>
</dbReference>
<dbReference type="InterPro" id="IPR051810">
    <property type="entry name" value="Precorrin_MeTrfase"/>
</dbReference>
<dbReference type="Gene3D" id="3.30.950.10">
    <property type="entry name" value="Methyltransferase, Cobalt-precorrin-4 Transmethylase, Domain 2"/>
    <property type="match status" value="2"/>
</dbReference>
<feature type="region of interest" description="Disordered" evidence="6">
    <location>
        <begin position="245"/>
        <end position="265"/>
    </location>
</feature>
<evidence type="ECO:0000256" key="5">
    <source>
        <dbReference type="ARBA" id="ARBA00022691"/>
    </source>
</evidence>
<evidence type="ECO:0000313" key="9">
    <source>
        <dbReference type="Proteomes" id="UP001215956"/>
    </source>
</evidence>
<evidence type="ECO:0000313" key="8">
    <source>
        <dbReference type="EMBL" id="MDF0592849.1"/>
    </source>
</evidence>
<dbReference type="GO" id="GO:0008168">
    <property type="term" value="F:methyltransferase activity"/>
    <property type="evidence" value="ECO:0007669"/>
    <property type="project" value="UniProtKB-KW"/>
</dbReference>